<gene>
    <name evidence="1" type="ORF">HG66A1_64060</name>
</gene>
<dbReference type="PROSITE" id="PS51257">
    <property type="entry name" value="PROKAR_LIPOPROTEIN"/>
    <property type="match status" value="1"/>
</dbReference>
<dbReference type="RefSeq" id="WP_145193363.1">
    <property type="nucleotide sequence ID" value="NZ_CP036266.1"/>
</dbReference>
<name>A0A517PYY3_9PLAN</name>
<keyword evidence="2" id="KW-1185">Reference proteome</keyword>
<accession>A0A517PYY3</accession>
<organism evidence="1 2">
    <name type="scientific">Gimesia chilikensis</name>
    <dbReference type="NCBI Taxonomy" id="2605989"/>
    <lineage>
        <taxon>Bacteria</taxon>
        <taxon>Pseudomonadati</taxon>
        <taxon>Planctomycetota</taxon>
        <taxon>Planctomycetia</taxon>
        <taxon>Planctomycetales</taxon>
        <taxon>Planctomycetaceae</taxon>
        <taxon>Gimesia</taxon>
    </lineage>
</organism>
<protein>
    <recommendedName>
        <fullName evidence="3">Carboxypeptidase regulatory-like domain-containing protein</fullName>
    </recommendedName>
</protein>
<proteinExistence type="predicted"/>
<dbReference type="AlphaFoldDB" id="A0A517PYY3"/>
<dbReference type="Proteomes" id="UP000320421">
    <property type="component" value="Chromosome"/>
</dbReference>
<evidence type="ECO:0000313" key="1">
    <source>
        <dbReference type="EMBL" id="QDT24572.1"/>
    </source>
</evidence>
<dbReference type="OrthoDB" id="284551at2"/>
<evidence type="ECO:0000313" key="2">
    <source>
        <dbReference type="Proteomes" id="UP000320421"/>
    </source>
</evidence>
<sequence>MTFSRLQNTIQANLLQLGVAACLICLLSGCGGARAESQPMGTVSGTVTLKGQPLTDCRVNFISQQGGSGAGGDLQPDGSFSFEGPIPTGTYSVFITLPEIFTPAQAQSKSGLASVPKKYHSQSTSDLTATVTEGDNNLTLELK</sequence>
<dbReference type="EMBL" id="CP036266">
    <property type="protein sequence ID" value="QDT24572.1"/>
    <property type="molecule type" value="Genomic_DNA"/>
</dbReference>
<reference evidence="1 2" key="1">
    <citation type="submission" date="2019-02" db="EMBL/GenBank/DDBJ databases">
        <title>Deep-cultivation of Planctomycetes and their phenomic and genomic characterization uncovers novel biology.</title>
        <authorList>
            <person name="Wiegand S."/>
            <person name="Jogler M."/>
            <person name="Boedeker C."/>
            <person name="Pinto D."/>
            <person name="Vollmers J."/>
            <person name="Rivas-Marin E."/>
            <person name="Kohn T."/>
            <person name="Peeters S.H."/>
            <person name="Heuer A."/>
            <person name="Rast P."/>
            <person name="Oberbeckmann S."/>
            <person name="Bunk B."/>
            <person name="Jeske O."/>
            <person name="Meyerdierks A."/>
            <person name="Storesund J.E."/>
            <person name="Kallscheuer N."/>
            <person name="Luecker S."/>
            <person name="Lage O.M."/>
            <person name="Pohl T."/>
            <person name="Merkel B.J."/>
            <person name="Hornburger P."/>
            <person name="Mueller R.-W."/>
            <person name="Bruemmer F."/>
            <person name="Labrenz M."/>
            <person name="Spormann A.M."/>
            <person name="Op den Camp H."/>
            <person name="Overmann J."/>
            <person name="Amann R."/>
            <person name="Jetten M.S.M."/>
            <person name="Mascher T."/>
            <person name="Medema M.H."/>
            <person name="Devos D.P."/>
            <person name="Kaster A.-K."/>
            <person name="Ovreas L."/>
            <person name="Rohde M."/>
            <person name="Galperin M.Y."/>
            <person name="Jogler C."/>
        </authorList>
    </citation>
    <scope>NUCLEOTIDE SEQUENCE [LARGE SCALE GENOMIC DNA]</scope>
    <source>
        <strain evidence="1 2">HG66A1</strain>
    </source>
</reference>
<evidence type="ECO:0008006" key="3">
    <source>
        <dbReference type="Google" id="ProtNLM"/>
    </source>
</evidence>